<comment type="caution">
    <text evidence="5">The sequence shown here is derived from an EMBL/GenBank/DDBJ whole genome shotgun (WGS) entry which is preliminary data.</text>
</comment>
<accession>A0ABU7I2Q8</accession>
<dbReference type="SUPFAM" id="SSF52317">
    <property type="entry name" value="Class I glutamine amidotransferase-like"/>
    <property type="match status" value="1"/>
</dbReference>
<dbReference type="InterPro" id="IPR005320">
    <property type="entry name" value="Peptidase_S51"/>
</dbReference>
<evidence type="ECO:0000313" key="5">
    <source>
        <dbReference type="EMBL" id="MEE1943741.1"/>
    </source>
</evidence>
<evidence type="ECO:0000256" key="1">
    <source>
        <dbReference type="ARBA" id="ARBA00006534"/>
    </source>
</evidence>
<keyword evidence="4" id="KW-0720">Serine protease</keyword>
<dbReference type="PANTHER" id="PTHR20842:SF0">
    <property type="entry name" value="ALPHA-ASPARTYL DIPEPTIDASE"/>
    <property type="match status" value="1"/>
</dbReference>
<dbReference type="Pfam" id="PF03575">
    <property type="entry name" value="Peptidase_S51"/>
    <property type="match status" value="1"/>
</dbReference>
<evidence type="ECO:0000256" key="4">
    <source>
        <dbReference type="ARBA" id="ARBA00022825"/>
    </source>
</evidence>
<dbReference type="InterPro" id="IPR029062">
    <property type="entry name" value="Class_I_gatase-like"/>
</dbReference>
<dbReference type="EMBL" id="JAZDQT010000001">
    <property type="protein sequence ID" value="MEE1943741.1"/>
    <property type="molecule type" value="Genomic_DNA"/>
</dbReference>
<keyword evidence="2" id="KW-0645">Protease</keyword>
<sequence length="208" mass="23963">MNLYLSSYLFGNETDQLAELLPPGAKIGHINNAKDWIGADEARKREELMQEMAFLEKLGFENEHVDLKDYFFREEALDQKLATLDGVWVSGGNTFVLRQAMQLSGFDTIFQKLRQRRDFLWAGYSAGVCILCDSLKYIAEVDDPNQLPYEQLQTPIYAGLGYFDYGILPHYQSNHFESEAMAKEVQKCIDNKWLFKALRDGEVLIIKE</sequence>
<reference evidence="5 6" key="1">
    <citation type="submission" date="2024-01" db="EMBL/GenBank/DDBJ databases">
        <title>Pedobacter sp. nov., isolated from fresh soil.</title>
        <authorList>
            <person name="Le N.T.T."/>
        </authorList>
    </citation>
    <scope>NUCLEOTIDE SEQUENCE [LARGE SCALE GENOMIC DNA]</scope>
    <source>
        <strain evidence="5 6">KR3-3</strain>
    </source>
</reference>
<protein>
    <submittedName>
        <fullName evidence="5">Type 1 glutamine amidotransferase-like domain-containing protein</fullName>
    </submittedName>
</protein>
<dbReference type="Proteomes" id="UP001336835">
    <property type="component" value="Unassembled WGS sequence"/>
</dbReference>
<name>A0ABU7I2Q8_9SPHI</name>
<dbReference type="PANTHER" id="PTHR20842">
    <property type="entry name" value="PROTEASE S51 ALPHA-ASPARTYL DIPEPTIDASE"/>
    <property type="match status" value="1"/>
</dbReference>
<comment type="similarity">
    <text evidence="1">Belongs to the peptidase S51 family.</text>
</comment>
<gene>
    <name evidence="5" type="ORF">VRU48_01390</name>
</gene>
<keyword evidence="3" id="KW-0378">Hydrolase</keyword>
<proteinExistence type="inferred from homology"/>
<organism evidence="5 6">
    <name type="scientific">Pedobacter albus</name>
    <dbReference type="NCBI Taxonomy" id="3113905"/>
    <lineage>
        <taxon>Bacteria</taxon>
        <taxon>Pseudomonadati</taxon>
        <taxon>Bacteroidota</taxon>
        <taxon>Sphingobacteriia</taxon>
        <taxon>Sphingobacteriales</taxon>
        <taxon>Sphingobacteriaceae</taxon>
        <taxon>Pedobacter</taxon>
    </lineage>
</organism>
<evidence type="ECO:0000256" key="3">
    <source>
        <dbReference type="ARBA" id="ARBA00022801"/>
    </source>
</evidence>
<dbReference type="RefSeq" id="WP_330106144.1">
    <property type="nucleotide sequence ID" value="NZ_JAZDQT010000001.1"/>
</dbReference>
<dbReference type="Gene3D" id="3.40.50.880">
    <property type="match status" value="1"/>
</dbReference>
<evidence type="ECO:0000313" key="6">
    <source>
        <dbReference type="Proteomes" id="UP001336835"/>
    </source>
</evidence>
<keyword evidence="6" id="KW-1185">Reference proteome</keyword>
<evidence type="ECO:0000256" key="2">
    <source>
        <dbReference type="ARBA" id="ARBA00022670"/>
    </source>
</evidence>